<dbReference type="GO" id="GO:0005737">
    <property type="term" value="C:cytoplasm"/>
    <property type="evidence" value="ECO:0007669"/>
    <property type="project" value="UniProtKB-SubCell"/>
</dbReference>
<proteinExistence type="inferred from homology"/>
<dbReference type="Pfam" id="PF16218">
    <property type="entry name" value="Peptidase_C101"/>
    <property type="match status" value="1"/>
</dbReference>
<feature type="compositionally biased region" description="Acidic residues" evidence="4">
    <location>
        <begin position="372"/>
        <end position="394"/>
    </location>
</feature>
<organism evidence="5 6">
    <name type="scientific">Hucho hucho</name>
    <name type="common">huchen</name>
    <dbReference type="NCBI Taxonomy" id="62062"/>
    <lineage>
        <taxon>Eukaryota</taxon>
        <taxon>Metazoa</taxon>
        <taxon>Chordata</taxon>
        <taxon>Craniata</taxon>
        <taxon>Vertebrata</taxon>
        <taxon>Euteleostomi</taxon>
        <taxon>Actinopterygii</taxon>
        <taxon>Neopterygii</taxon>
        <taxon>Teleostei</taxon>
        <taxon>Protacanthopterygii</taxon>
        <taxon>Salmoniformes</taxon>
        <taxon>Salmonidae</taxon>
        <taxon>Salmoninae</taxon>
        <taxon>Hucho</taxon>
    </lineage>
</organism>
<feature type="compositionally biased region" description="Low complexity" evidence="4">
    <location>
        <begin position="395"/>
        <end position="404"/>
    </location>
</feature>
<keyword evidence="6" id="KW-1185">Reference proteome</keyword>
<reference evidence="6" key="1">
    <citation type="submission" date="2018-06" db="EMBL/GenBank/DDBJ databases">
        <title>Genome assembly of Danube salmon.</title>
        <authorList>
            <person name="Macqueen D.J."/>
            <person name="Gundappa M.K."/>
        </authorList>
    </citation>
    <scope>NUCLEOTIDE SEQUENCE [LARGE SCALE GENOMIC DNA]</scope>
</reference>
<sequence>MGNGCCPAASPGDNVEEISGLLHGVKVPASSSECGEVAEFHIGSEADSEVRKTGGDDAEEKKDKEVAVVAVQVWRSVPPKTNGMEDISQPQTIEKNGLLQTEDRQAEESSPNTDTGLIANSILTALDKITEDTATESTNVEAQICTSNPPQGPHKEDAQGGGDAEKVPAEIDEAVLAEQTSTVVQNEHSDKITITPDAKDKCPEAFALKAEIPVESITSETVDEDSTIPLHNAVDVLSEPEKCCLGTVVVTSLPDSQLTPPEACEEAASTDSVPHLPSSQSPTITLIKGVDGKENTSSVAHLNDSPQDPEASPALTEATEPTKNGLVSQNFTGPVKETVRLSPSGTSKSQNSCEQAKEGIQGGLVEVPSLEDLLDDGEEEEVPETKEQEDEEMESAAAGAMAGDETGGEEVQKGEAHQGPSTSADLEVLQVKEEEGPAGEDLGVSGEDLYRGAEALPQGPVNHAGPEPLFEITLPKVEDRCSLEPMVDIMSYSEREWKGNTAKSTLIRKGYTELSQRFGNLRRVRGDNYCALRATLFQVLSTSTQLPVWLQDEHISTWLEELEGLIGQWMFPSECRQREGSEVAAQQLKRYMELLQNRWQAAVGCSSAEERLCLCERVFQGGEEELGLLEALKLLMLGRAVELHTTMQEGGDVPVFCWLLYARDSSDCPRSFLSNHLSQVGFSGGLEQVEMFLLGYALQCTIQVYRLYMAHTEEFVTYFPNDHKEDWPCVCLVTEDDRHYNVPVGQPNGLQVPEDLNAS</sequence>
<keyword evidence="3" id="KW-0963">Cytoplasm</keyword>
<dbReference type="PANTHER" id="PTHR33662:SF3">
    <property type="entry name" value="FIBROUS SHEATH CABYR-BINDING PROTEIN-LIKE-RELATED"/>
    <property type="match status" value="1"/>
</dbReference>
<dbReference type="GO" id="GO:0004843">
    <property type="term" value="F:cysteine-type deubiquitinase activity"/>
    <property type="evidence" value="ECO:0007669"/>
    <property type="project" value="TreeGrafter"/>
</dbReference>
<dbReference type="InterPro" id="IPR023235">
    <property type="entry name" value="FAM105"/>
</dbReference>
<feature type="compositionally biased region" description="Basic and acidic residues" evidence="4">
    <location>
        <begin position="153"/>
        <end position="164"/>
    </location>
</feature>
<evidence type="ECO:0000256" key="1">
    <source>
        <dbReference type="ARBA" id="ARBA00004496"/>
    </source>
</evidence>
<feature type="compositionally biased region" description="Polar residues" evidence="4">
    <location>
        <begin position="319"/>
        <end position="332"/>
    </location>
</feature>
<feature type="region of interest" description="Disordered" evidence="4">
    <location>
        <begin position="254"/>
        <end position="425"/>
    </location>
</feature>
<evidence type="ECO:0000313" key="5">
    <source>
        <dbReference type="Ensembl" id="ENSHHUP00000034141.1"/>
    </source>
</evidence>
<reference evidence="5" key="3">
    <citation type="submission" date="2025-09" db="UniProtKB">
        <authorList>
            <consortium name="Ensembl"/>
        </authorList>
    </citation>
    <scope>IDENTIFICATION</scope>
</reference>
<dbReference type="PRINTS" id="PR02056">
    <property type="entry name" value="PROTEINF105A"/>
</dbReference>
<dbReference type="STRING" id="62062.ENSHHUP00000034141"/>
<name>A0A4W5M647_9TELE</name>
<dbReference type="Ensembl" id="ENSHHUT00000035508.1">
    <property type="protein sequence ID" value="ENSHHUP00000034141.1"/>
    <property type="gene ID" value="ENSHHUG00000021526.1"/>
</dbReference>
<evidence type="ECO:0000256" key="4">
    <source>
        <dbReference type="SAM" id="MobiDB-lite"/>
    </source>
</evidence>
<evidence type="ECO:0000256" key="3">
    <source>
        <dbReference type="ARBA" id="ARBA00022490"/>
    </source>
</evidence>
<accession>A0A4W5M647</accession>
<feature type="region of interest" description="Disordered" evidence="4">
    <location>
        <begin position="77"/>
        <end position="115"/>
    </location>
</feature>
<comment type="subcellular location">
    <subcellularLocation>
        <location evidence="1">Cytoplasm</location>
    </subcellularLocation>
</comment>
<evidence type="ECO:0000313" key="6">
    <source>
        <dbReference type="Proteomes" id="UP000314982"/>
    </source>
</evidence>
<dbReference type="PRINTS" id="PR02055">
    <property type="entry name" value="PROTEINF105"/>
</dbReference>
<dbReference type="GeneTree" id="ENSGT00390000009802"/>
<reference evidence="5" key="2">
    <citation type="submission" date="2025-08" db="UniProtKB">
        <authorList>
            <consortium name="Ensembl"/>
        </authorList>
    </citation>
    <scope>IDENTIFICATION</scope>
</reference>
<dbReference type="PANTHER" id="PTHR33662">
    <property type="entry name" value="OTU DEUBIQUITINASE WITH LINEAR LINKAGE-SPECIFICITY A-RELATED"/>
    <property type="match status" value="1"/>
</dbReference>
<feature type="region of interest" description="Disordered" evidence="4">
    <location>
        <begin position="142"/>
        <end position="164"/>
    </location>
</feature>
<feature type="compositionally biased region" description="Polar residues" evidence="4">
    <location>
        <begin position="341"/>
        <end position="354"/>
    </location>
</feature>
<dbReference type="AlphaFoldDB" id="A0A4W5M647"/>
<protein>
    <submittedName>
        <fullName evidence="5">OTU deubiquitinase with linear linkage specificity a</fullName>
    </submittedName>
</protein>
<comment type="similarity">
    <text evidence="2">Belongs to the peptidase C65 family. Otulin subfamily.</text>
</comment>
<dbReference type="InterPro" id="IPR023236">
    <property type="entry name" value="OTULINL"/>
</dbReference>
<dbReference type="GO" id="GO:1990108">
    <property type="term" value="P:protein linear deubiquitination"/>
    <property type="evidence" value="ECO:0007669"/>
    <property type="project" value="TreeGrafter"/>
</dbReference>
<feature type="compositionally biased region" description="Polar residues" evidence="4">
    <location>
        <begin position="295"/>
        <end position="306"/>
    </location>
</feature>
<feature type="region of interest" description="Disordered" evidence="4">
    <location>
        <begin position="40"/>
        <end position="63"/>
    </location>
</feature>
<dbReference type="Proteomes" id="UP000314982">
    <property type="component" value="Unassembled WGS sequence"/>
</dbReference>
<evidence type="ECO:0000256" key="2">
    <source>
        <dbReference type="ARBA" id="ARBA00010267"/>
    </source>
</evidence>
<feature type="compositionally biased region" description="Polar residues" evidence="4">
    <location>
        <begin position="269"/>
        <end position="284"/>
    </location>
</feature>